<evidence type="ECO:0000256" key="2">
    <source>
        <dbReference type="ARBA" id="ARBA00022759"/>
    </source>
</evidence>
<sequence length="253" mass="29259">MSTFFIVCYFSASNQAIAVDCGVNRYDATAMVLRVVDGDTVILSDKQKVRLIGINAPERARYPKKAEAYALAAKRYLKRQLTANKKIHLKFGQQNKDRYGRLLAHIFLSNGRNLNAMLVKQGLASAIVVPPNTALINCYFRLEQQARRKAKNIWSANTFKIIPASLLKDTGFAFIKGNVMRLGKSKDSIWLQLAPKFTLRIKRKDFKYFKRFDLKNLKQEDLKDKTLYVRGWIYQWKKELYMQVRHPKMISGL</sequence>
<keyword evidence="3" id="KW-0378">Hydrolase</keyword>
<dbReference type="InterPro" id="IPR002071">
    <property type="entry name" value="Thermonucl_AS"/>
</dbReference>
<dbReference type="GO" id="GO:0004519">
    <property type="term" value="F:endonuclease activity"/>
    <property type="evidence" value="ECO:0007669"/>
    <property type="project" value="UniProtKB-KW"/>
</dbReference>
<dbReference type="PANTHER" id="PTHR12302:SF3">
    <property type="entry name" value="SERINE_THREONINE-PROTEIN KINASE 31"/>
    <property type="match status" value="1"/>
</dbReference>
<dbReference type="PANTHER" id="PTHR12302">
    <property type="entry name" value="EBNA2 BINDING PROTEIN P100"/>
    <property type="match status" value="1"/>
</dbReference>
<evidence type="ECO:0000313" key="5">
    <source>
        <dbReference type="EMBL" id="VAW92526.1"/>
    </source>
</evidence>
<accession>A0A3B1AIN7</accession>
<keyword evidence="1" id="KW-0540">Nuclease</keyword>
<dbReference type="SMART" id="SM00318">
    <property type="entry name" value="SNc"/>
    <property type="match status" value="1"/>
</dbReference>
<dbReference type="SUPFAM" id="SSF50199">
    <property type="entry name" value="Staphylococcal nuclease"/>
    <property type="match status" value="1"/>
</dbReference>
<dbReference type="GO" id="GO:0016787">
    <property type="term" value="F:hydrolase activity"/>
    <property type="evidence" value="ECO:0007669"/>
    <property type="project" value="UniProtKB-KW"/>
</dbReference>
<dbReference type="PROSITE" id="PS50830">
    <property type="entry name" value="TNASE_3"/>
    <property type="match status" value="1"/>
</dbReference>
<dbReference type="AlphaFoldDB" id="A0A3B1AIN7"/>
<name>A0A3B1AIN7_9ZZZZ</name>
<dbReference type="GO" id="GO:0003676">
    <property type="term" value="F:nucleic acid binding"/>
    <property type="evidence" value="ECO:0007669"/>
    <property type="project" value="InterPro"/>
</dbReference>
<evidence type="ECO:0000256" key="3">
    <source>
        <dbReference type="ARBA" id="ARBA00022801"/>
    </source>
</evidence>
<feature type="domain" description="TNase-like" evidence="4">
    <location>
        <begin position="26"/>
        <end position="156"/>
    </location>
</feature>
<protein>
    <recommendedName>
        <fullName evidence="4">TNase-like domain-containing protein</fullName>
    </recommendedName>
</protein>
<gene>
    <name evidence="5" type="ORF">MNBD_GAMMA23-1949</name>
</gene>
<dbReference type="EMBL" id="UOFT01000026">
    <property type="protein sequence ID" value="VAW92526.1"/>
    <property type="molecule type" value="Genomic_DNA"/>
</dbReference>
<dbReference type="Gene3D" id="2.40.50.90">
    <property type="match status" value="1"/>
</dbReference>
<evidence type="ECO:0000259" key="4">
    <source>
        <dbReference type="PROSITE" id="PS50830"/>
    </source>
</evidence>
<dbReference type="InterPro" id="IPR035437">
    <property type="entry name" value="SNase_OB-fold_sf"/>
</dbReference>
<reference evidence="5" key="1">
    <citation type="submission" date="2018-06" db="EMBL/GenBank/DDBJ databases">
        <authorList>
            <person name="Zhirakovskaya E."/>
        </authorList>
    </citation>
    <scope>NUCLEOTIDE SEQUENCE</scope>
</reference>
<keyword evidence="2" id="KW-0255">Endonuclease</keyword>
<proteinExistence type="predicted"/>
<evidence type="ECO:0000256" key="1">
    <source>
        <dbReference type="ARBA" id="ARBA00022722"/>
    </source>
</evidence>
<dbReference type="Pfam" id="PF00565">
    <property type="entry name" value="SNase"/>
    <property type="match status" value="1"/>
</dbReference>
<dbReference type="InterPro" id="IPR016071">
    <property type="entry name" value="Staphylococal_nuclease_OB-fold"/>
</dbReference>
<dbReference type="PROSITE" id="PS01284">
    <property type="entry name" value="TNASE_2"/>
    <property type="match status" value="1"/>
</dbReference>
<organism evidence="5">
    <name type="scientific">hydrothermal vent metagenome</name>
    <dbReference type="NCBI Taxonomy" id="652676"/>
    <lineage>
        <taxon>unclassified sequences</taxon>
        <taxon>metagenomes</taxon>
        <taxon>ecological metagenomes</taxon>
    </lineage>
</organism>